<dbReference type="SUPFAM" id="SSF51182">
    <property type="entry name" value="RmlC-like cupins"/>
    <property type="match status" value="1"/>
</dbReference>
<evidence type="ECO:0008006" key="8">
    <source>
        <dbReference type="Google" id="ProtNLM"/>
    </source>
</evidence>
<feature type="binding site" evidence="2">
    <location>
        <position position="61"/>
    </location>
    <ligand>
        <name>Fe cation</name>
        <dbReference type="ChEBI" id="CHEBI:24875"/>
    </ligand>
</feature>
<dbReference type="Pfam" id="PF17954">
    <property type="entry name" value="Pirin_C_2"/>
    <property type="match status" value="1"/>
</dbReference>
<dbReference type="InterPro" id="IPR003829">
    <property type="entry name" value="Pirin_N_dom"/>
</dbReference>
<feature type="binding site" evidence="2">
    <location>
        <position position="103"/>
    </location>
    <ligand>
        <name>Fe cation</name>
        <dbReference type="ChEBI" id="CHEBI:24875"/>
    </ligand>
</feature>
<dbReference type="GO" id="GO:0046872">
    <property type="term" value="F:metal ion binding"/>
    <property type="evidence" value="ECO:0007669"/>
    <property type="project" value="UniProtKB-KW"/>
</dbReference>
<dbReference type="PIRSF" id="PIRSF006232">
    <property type="entry name" value="Pirin"/>
    <property type="match status" value="1"/>
</dbReference>
<dbReference type="OrthoDB" id="321327at2"/>
<reference evidence="6 7" key="1">
    <citation type="submission" date="2018-03" db="EMBL/GenBank/DDBJ databases">
        <title>Genomic Encyclopedia of Archaeal and Bacterial Type Strains, Phase II (KMG-II): from individual species to whole genera.</title>
        <authorList>
            <person name="Goeker M."/>
        </authorList>
    </citation>
    <scope>NUCLEOTIDE SEQUENCE [LARGE SCALE GENOMIC DNA]</scope>
    <source>
        <strain evidence="6 7">DSM 100346</strain>
    </source>
</reference>
<evidence type="ECO:0000256" key="2">
    <source>
        <dbReference type="PIRSR" id="PIRSR006232-1"/>
    </source>
</evidence>
<keyword evidence="2" id="KW-0408">Iron</keyword>
<dbReference type="RefSeq" id="WP_109674184.1">
    <property type="nucleotide sequence ID" value="NZ_QGDT01000004.1"/>
</dbReference>
<evidence type="ECO:0000259" key="5">
    <source>
        <dbReference type="Pfam" id="PF17954"/>
    </source>
</evidence>
<dbReference type="InterPro" id="IPR041602">
    <property type="entry name" value="Quercetinase_C"/>
</dbReference>
<gene>
    <name evidence="6" type="ORF">CLV98_104180</name>
</gene>
<dbReference type="Pfam" id="PF02678">
    <property type="entry name" value="Pirin"/>
    <property type="match status" value="1"/>
</dbReference>
<comment type="cofactor">
    <cofactor evidence="2">
        <name>Fe cation</name>
        <dbReference type="ChEBI" id="CHEBI:24875"/>
    </cofactor>
    <text evidence="2">Binds 1 Fe cation per subunit.</text>
</comment>
<feature type="binding site" evidence="2">
    <location>
        <position position="105"/>
    </location>
    <ligand>
        <name>Fe cation</name>
        <dbReference type="ChEBI" id="CHEBI:24875"/>
    </ligand>
</feature>
<feature type="domain" description="Pirin N-terminal" evidence="4">
    <location>
        <begin position="12"/>
        <end position="121"/>
    </location>
</feature>
<evidence type="ECO:0000256" key="3">
    <source>
        <dbReference type="RuleBase" id="RU003457"/>
    </source>
</evidence>
<dbReference type="PANTHER" id="PTHR43212">
    <property type="entry name" value="QUERCETIN 2,3-DIOXYGENASE"/>
    <property type="match status" value="1"/>
</dbReference>
<feature type="binding site" evidence="2">
    <location>
        <position position="59"/>
    </location>
    <ligand>
        <name>Fe cation</name>
        <dbReference type="ChEBI" id="CHEBI:24875"/>
    </ligand>
</feature>
<evidence type="ECO:0000259" key="4">
    <source>
        <dbReference type="Pfam" id="PF02678"/>
    </source>
</evidence>
<proteinExistence type="inferred from homology"/>
<dbReference type="Proteomes" id="UP000245880">
    <property type="component" value="Unassembled WGS sequence"/>
</dbReference>
<dbReference type="InterPro" id="IPR011051">
    <property type="entry name" value="RmlC_Cupin_sf"/>
</dbReference>
<comment type="caution">
    <text evidence="6">The sequence shown here is derived from an EMBL/GenBank/DDBJ whole genome shotgun (WGS) entry which is preliminary data.</text>
</comment>
<protein>
    <recommendedName>
        <fullName evidence="8">Pirin N-terminal domain-containing protein</fullName>
    </recommendedName>
</protein>
<evidence type="ECO:0000313" key="6">
    <source>
        <dbReference type="EMBL" id="PWJ58321.1"/>
    </source>
</evidence>
<dbReference type="Gene3D" id="2.60.120.10">
    <property type="entry name" value="Jelly Rolls"/>
    <property type="match status" value="2"/>
</dbReference>
<dbReference type="InterPro" id="IPR014710">
    <property type="entry name" value="RmlC-like_jellyroll"/>
</dbReference>
<dbReference type="EMBL" id="QGDT01000004">
    <property type="protein sequence ID" value="PWJ58321.1"/>
    <property type="molecule type" value="Genomic_DNA"/>
</dbReference>
<comment type="similarity">
    <text evidence="1 3">Belongs to the pirin family.</text>
</comment>
<dbReference type="InterPro" id="IPR012093">
    <property type="entry name" value="Pirin"/>
</dbReference>
<accession>A0A316AL95</accession>
<evidence type="ECO:0000313" key="7">
    <source>
        <dbReference type="Proteomes" id="UP000245880"/>
    </source>
</evidence>
<dbReference type="PANTHER" id="PTHR43212:SF3">
    <property type="entry name" value="QUERCETIN 2,3-DIOXYGENASE"/>
    <property type="match status" value="1"/>
</dbReference>
<sequence>MENSVLHRANTRGHAHHGWLNSYHSFSFSSYYNPERMNFGVLRVLNDDTVDAGMGFGAHPHRNMEIVSIPLEGALEHQDNIGNVTTIRHGDIQVMSAGTGVQHSEYNHRKDSLVKFLQIWIIPNQQNVTPRYDQQTLKIADRHNRFQQILSPSESDEGVWIYQDAWFHLGRFDKDFKTLYTLKKEGNGVYVFVLNGNIAINQQELSDRDGYGLWDISSFDFTAHSQDAEVLLMEVPMSL</sequence>
<keyword evidence="2" id="KW-0479">Metal-binding</keyword>
<keyword evidence="7" id="KW-1185">Reference proteome</keyword>
<dbReference type="CDD" id="cd02910">
    <property type="entry name" value="cupin_Yhhw_N"/>
    <property type="match status" value="1"/>
</dbReference>
<evidence type="ECO:0000256" key="1">
    <source>
        <dbReference type="ARBA" id="ARBA00008416"/>
    </source>
</evidence>
<dbReference type="AlphaFoldDB" id="A0A316AL95"/>
<feature type="domain" description="Quercetin 2,3-dioxygenase C-terminal cupin" evidence="5">
    <location>
        <begin position="149"/>
        <end position="235"/>
    </location>
</feature>
<name>A0A316AL95_9BACT</name>
<organism evidence="6 7">
    <name type="scientific">Dyadobacter jejuensis</name>
    <dbReference type="NCBI Taxonomy" id="1082580"/>
    <lineage>
        <taxon>Bacteria</taxon>
        <taxon>Pseudomonadati</taxon>
        <taxon>Bacteroidota</taxon>
        <taxon>Cytophagia</taxon>
        <taxon>Cytophagales</taxon>
        <taxon>Spirosomataceae</taxon>
        <taxon>Dyadobacter</taxon>
    </lineage>
</organism>